<dbReference type="InterPro" id="IPR018181">
    <property type="entry name" value="Heat_shock_70_CS"/>
</dbReference>
<dbReference type="Gene3D" id="3.30.30.30">
    <property type="match status" value="1"/>
</dbReference>
<protein>
    <submittedName>
        <fullName evidence="6">Heat shock protein 70</fullName>
    </submittedName>
</protein>
<dbReference type="PRINTS" id="PR00301">
    <property type="entry name" value="HEATSHOCK70"/>
</dbReference>
<keyword evidence="2" id="KW-0547">Nucleotide-binding</keyword>
<comment type="similarity">
    <text evidence="1">Belongs to the heat shock protein 70 family.</text>
</comment>
<organism evidence="5 6">
    <name type="scientific">Panagrolaimus davidi</name>
    <dbReference type="NCBI Taxonomy" id="227884"/>
    <lineage>
        <taxon>Eukaryota</taxon>
        <taxon>Metazoa</taxon>
        <taxon>Ecdysozoa</taxon>
        <taxon>Nematoda</taxon>
        <taxon>Chromadorea</taxon>
        <taxon>Rhabditida</taxon>
        <taxon>Tylenchina</taxon>
        <taxon>Panagrolaimomorpha</taxon>
        <taxon>Panagrolaimoidea</taxon>
        <taxon>Panagrolaimidae</taxon>
        <taxon>Panagrolaimus</taxon>
    </lineage>
</organism>
<dbReference type="AlphaFoldDB" id="A0A914QMC6"/>
<proteinExistence type="inferred from homology"/>
<reference evidence="6" key="1">
    <citation type="submission" date="2022-11" db="UniProtKB">
        <authorList>
            <consortium name="WormBaseParasite"/>
        </authorList>
    </citation>
    <scope>IDENTIFICATION</scope>
</reference>
<dbReference type="GO" id="GO:0005524">
    <property type="term" value="F:ATP binding"/>
    <property type="evidence" value="ECO:0007669"/>
    <property type="project" value="UniProtKB-KW"/>
</dbReference>
<sequence>MYVAFNGMECYVGDKAKNQIIANSQNTVFDIHRLIGRKFREDAVQIYAKYWPFNIVSGVDGNPEIEVEYKNNTKRFSTEEILGMMFKYLKETAETFLSQSVKDAVITVPAYYNFSQRQSIIKAAKLGGLNVLRTIAAPVAASIAYAFGKDIDETTVLVFDFGGGTLDVSVLIIENGICEVKSVAGDNHLGGEDIDKRTVIHFVAEFKRKFKKNIGANPRALCRLRIACESAKRDLSSSTQTNIQLDSLLEGIDFYTTITRARFEELSADLFRNTIDSVEKVIRDAKHK</sequence>
<dbReference type="InterPro" id="IPR043129">
    <property type="entry name" value="ATPase_NBD"/>
</dbReference>
<keyword evidence="4" id="KW-0346">Stress response</keyword>
<dbReference type="Proteomes" id="UP000887578">
    <property type="component" value="Unplaced"/>
</dbReference>
<dbReference type="FunFam" id="3.90.640.10:FF:000058">
    <property type="entry name" value="Heat shock 70 kDa protein"/>
    <property type="match status" value="1"/>
</dbReference>
<dbReference type="GO" id="GO:0140662">
    <property type="term" value="F:ATP-dependent protein folding chaperone"/>
    <property type="evidence" value="ECO:0007669"/>
    <property type="project" value="InterPro"/>
</dbReference>
<evidence type="ECO:0000256" key="1">
    <source>
        <dbReference type="ARBA" id="ARBA00007381"/>
    </source>
</evidence>
<accession>A0A914QMC6</accession>
<dbReference type="PROSITE" id="PS00329">
    <property type="entry name" value="HSP70_2"/>
    <property type="match status" value="1"/>
</dbReference>
<dbReference type="Gene3D" id="3.90.640.10">
    <property type="entry name" value="Actin, Chain A, domain 4"/>
    <property type="match status" value="1"/>
</dbReference>
<keyword evidence="5" id="KW-1185">Reference proteome</keyword>
<dbReference type="InterPro" id="IPR013126">
    <property type="entry name" value="Hsp_70_fam"/>
</dbReference>
<evidence type="ECO:0000256" key="4">
    <source>
        <dbReference type="ARBA" id="ARBA00023016"/>
    </source>
</evidence>
<keyword evidence="3" id="KW-0067">ATP-binding</keyword>
<dbReference type="PANTHER" id="PTHR19375">
    <property type="entry name" value="HEAT SHOCK PROTEIN 70KDA"/>
    <property type="match status" value="1"/>
</dbReference>
<evidence type="ECO:0000313" key="6">
    <source>
        <dbReference type="WBParaSite" id="PDA_v2.g4861.t1"/>
    </source>
</evidence>
<evidence type="ECO:0000313" key="5">
    <source>
        <dbReference type="Proteomes" id="UP000887578"/>
    </source>
</evidence>
<evidence type="ECO:0000256" key="3">
    <source>
        <dbReference type="ARBA" id="ARBA00022840"/>
    </source>
</evidence>
<dbReference type="GO" id="GO:0006950">
    <property type="term" value="P:response to stress"/>
    <property type="evidence" value="ECO:0007669"/>
    <property type="project" value="UniProtKB-ARBA"/>
</dbReference>
<dbReference type="Pfam" id="PF00012">
    <property type="entry name" value="HSP70"/>
    <property type="match status" value="1"/>
</dbReference>
<name>A0A914QMC6_9BILA</name>
<dbReference type="WBParaSite" id="PDA_v2.g4861.t1">
    <property type="protein sequence ID" value="PDA_v2.g4861.t1"/>
    <property type="gene ID" value="PDA_v2.g4861"/>
</dbReference>
<dbReference type="Gene3D" id="3.30.420.40">
    <property type="match status" value="2"/>
</dbReference>
<dbReference type="FunFam" id="3.30.30.30:FF:000001">
    <property type="entry name" value="heat shock 70 kDa protein-like"/>
    <property type="match status" value="1"/>
</dbReference>
<evidence type="ECO:0000256" key="2">
    <source>
        <dbReference type="ARBA" id="ARBA00022741"/>
    </source>
</evidence>
<dbReference type="SUPFAM" id="SSF53067">
    <property type="entry name" value="Actin-like ATPase domain"/>
    <property type="match status" value="2"/>
</dbReference>